<feature type="transmembrane region" description="Helical" evidence="8">
    <location>
        <begin position="269"/>
        <end position="296"/>
    </location>
</feature>
<dbReference type="PANTHER" id="PTHR43738:SF1">
    <property type="entry name" value="HEMIN TRANSPORT SYSTEM PERMEASE PROTEIN HRTB-RELATED"/>
    <property type="match status" value="1"/>
</dbReference>
<evidence type="ECO:0000313" key="12">
    <source>
        <dbReference type="Proteomes" id="UP000324351"/>
    </source>
</evidence>
<keyword evidence="5 8" id="KW-1133">Transmembrane helix</keyword>
<evidence type="ECO:0000259" key="9">
    <source>
        <dbReference type="Pfam" id="PF02687"/>
    </source>
</evidence>
<comment type="similarity">
    <text evidence="7">Belongs to the ABC-4 integral membrane protein family.</text>
</comment>
<dbReference type="Proteomes" id="UP000324351">
    <property type="component" value="Unassembled WGS sequence"/>
</dbReference>
<feature type="transmembrane region" description="Helical" evidence="8">
    <location>
        <begin position="238"/>
        <end position="257"/>
    </location>
</feature>
<feature type="domain" description="MacB-like periplasmic core" evidence="10">
    <location>
        <begin position="17"/>
        <end position="206"/>
    </location>
</feature>
<reference evidence="11 12" key="1">
    <citation type="submission" date="2019-09" db="EMBL/GenBank/DDBJ databases">
        <title>Nocardioides panacisoli sp. nov., isolated from the soil of a ginseng field.</title>
        <authorList>
            <person name="Cho C."/>
        </authorList>
    </citation>
    <scope>NUCLEOTIDE SEQUENCE [LARGE SCALE GENOMIC DNA]</scope>
    <source>
        <strain evidence="11 12">BN140041</strain>
    </source>
</reference>
<dbReference type="Pfam" id="PF12704">
    <property type="entry name" value="MacB_PCD"/>
    <property type="match status" value="1"/>
</dbReference>
<evidence type="ECO:0000259" key="10">
    <source>
        <dbReference type="Pfam" id="PF12704"/>
    </source>
</evidence>
<keyword evidence="12" id="KW-1185">Reference proteome</keyword>
<sequence length="351" mass="36434">MLAITLADLRMRSRQFLIAVVGAGLTFALALLLSGMVAGFHNEIDRTVASADADGWVLRTGTSGPFTSVSGIPGSTVDELASDADVDDASGMVISLQSVFTEDLDRPLRIMMIGTEVGRPGQVAPERGEPVGGDDEAVADERLGLDIGETFTLGGREFEVVGLVSGMTMLGGTPNAWISLPAAQEALFQGEDIVTTIVVRGEPEALPAGFTLMTNEEVEEDSLGPMKDAVSSVDASRYLMWAVATIIVAALIYVSALQRTRDFAVLKAVGASSVSLFLGVAIQAVLVCLAAAAFAFAVSGFLRPLYKVPVEVPGTAYLLMPVIATGVGILSSLVALRQAVKADPALAFGGA</sequence>
<keyword evidence="4 8" id="KW-0812">Transmembrane</keyword>
<dbReference type="InterPro" id="IPR003838">
    <property type="entry name" value="ABC3_permease_C"/>
</dbReference>
<feature type="transmembrane region" description="Helical" evidence="8">
    <location>
        <begin position="316"/>
        <end position="336"/>
    </location>
</feature>
<dbReference type="EMBL" id="VUJW01000010">
    <property type="protein sequence ID" value="KAA1426010.1"/>
    <property type="molecule type" value="Genomic_DNA"/>
</dbReference>
<dbReference type="GO" id="GO:0005886">
    <property type="term" value="C:plasma membrane"/>
    <property type="evidence" value="ECO:0007669"/>
    <property type="project" value="UniProtKB-SubCell"/>
</dbReference>
<evidence type="ECO:0000256" key="5">
    <source>
        <dbReference type="ARBA" id="ARBA00022989"/>
    </source>
</evidence>
<evidence type="ECO:0000256" key="4">
    <source>
        <dbReference type="ARBA" id="ARBA00022692"/>
    </source>
</evidence>
<comment type="subcellular location">
    <subcellularLocation>
        <location evidence="1">Cell membrane</location>
        <topology evidence="1">Multi-pass membrane protein</topology>
    </subcellularLocation>
</comment>
<evidence type="ECO:0000256" key="1">
    <source>
        <dbReference type="ARBA" id="ARBA00004651"/>
    </source>
</evidence>
<evidence type="ECO:0000313" key="11">
    <source>
        <dbReference type="EMBL" id="KAA1426010.1"/>
    </source>
</evidence>
<dbReference type="RefSeq" id="WP_149751629.1">
    <property type="nucleotide sequence ID" value="NZ_VUJW01000010.1"/>
</dbReference>
<dbReference type="InterPro" id="IPR025857">
    <property type="entry name" value="MacB_PCD"/>
</dbReference>
<dbReference type="PANTHER" id="PTHR43738">
    <property type="entry name" value="ABC TRANSPORTER, MEMBRANE PROTEIN"/>
    <property type="match status" value="1"/>
</dbReference>
<evidence type="ECO:0000256" key="8">
    <source>
        <dbReference type="SAM" id="Phobius"/>
    </source>
</evidence>
<comment type="caution">
    <text evidence="11">The sequence shown here is derived from an EMBL/GenBank/DDBJ whole genome shotgun (WGS) entry which is preliminary data.</text>
</comment>
<keyword evidence="3" id="KW-1003">Cell membrane</keyword>
<evidence type="ECO:0000256" key="2">
    <source>
        <dbReference type="ARBA" id="ARBA00022448"/>
    </source>
</evidence>
<proteinExistence type="inferred from homology"/>
<feature type="domain" description="ABC3 transporter permease C-terminal" evidence="9">
    <location>
        <begin position="239"/>
        <end position="344"/>
    </location>
</feature>
<dbReference type="Pfam" id="PF02687">
    <property type="entry name" value="FtsX"/>
    <property type="match status" value="1"/>
</dbReference>
<dbReference type="InterPro" id="IPR051125">
    <property type="entry name" value="ABC-4/HrtB_transporter"/>
</dbReference>
<reference evidence="11 12" key="2">
    <citation type="submission" date="2019-09" db="EMBL/GenBank/DDBJ databases">
        <authorList>
            <person name="Jin C."/>
        </authorList>
    </citation>
    <scope>NUCLEOTIDE SEQUENCE [LARGE SCALE GENOMIC DNA]</scope>
    <source>
        <strain evidence="11 12">BN140041</strain>
    </source>
</reference>
<keyword evidence="2" id="KW-0813">Transport</keyword>
<accession>A0A5B1M2N0</accession>
<evidence type="ECO:0000256" key="3">
    <source>
        <dbReference type="ARBA" id="ARBA00022475"/>
    </source>
</evidence>
<name>A0A5B1M2N0_9ACTN</name>
<keyword evidence="6 8" id="KW-0472">Membrane</keyword>
<dbReference type="AlphaFoldDB" id="A0A5B1M2N0"/>
<organism evidence="11 12">
    <name type="scientific">Nocardioides antri</name>
    <dbReference type="NCBI Taxonomy" id="2607659"/>
    <lineage>
        <taxon>Bacteria</taxon>
        <taxon>Bacillati</taxon>
        <taxon>Actinomycetota</taxon>
        <taxon>Actinomycetes</taxon>
        <taxon>Propionibacteriales</taxon>
        <taxon>Nocardioidaceae</taxon>
        <taxon>Nocardioides</taxon>
    </lineage>
</organism>
<protein>
    <submittedName>
        <fullName evidence="11">ABC transporter permease</fullName>
    </submittedName>
</protein>
<evidence type="ECO:0000256" key="6">
    <source>
        <dbReference type="ARBA" id="ARBA00023136"/>
    </source>
</evidence>
<gene>
    <name evidence="11" type="ORF">F0U47_16885</name>
</gene>
<evidence type="ECO:0000256" key="7">
    <source>
        <dbReference type="ARBA" id="ARBA00038076"/>
    </source>
</evidence>